<dbReference type="Proteomes" id="UP000649617">
    <property type="component" value="Unassembled WGS sequence"/>
</dbReference>
<feature type="signal peptide" evidence="1">
    <location>
        <begin position="1"/>
        <end position="19"/>
    </location>
</feature>
<evidence type="ECO:0000313" key="3">
    <source>
        <dbReference type="Proteomes" id="UP000649617"/>
    </source>
</evidence>
<dbReference type="AlphaFoldDB" id="A0A812UK43"/>
<sequence>MRLRLEWILLFCALHLGAGARQSRNDVSDHVSSASSVSSVSPCAPLDGCDCWQTKVCSSCSLPECGIQHVRSVTALSGGTNRLSEGFAAAYGLEDSAGKRWALKLADQVNDSYQESVLASQLAHRLGVPTPRVLQISLASCPAVFQHEGLKEAVAEFQKQKKQWALLQEFASEGSELPCTANGQPFWVQVGQIAMFDWLTGRNDLFNDLFVGGEMALAENMVHNKDNIVTSPSQAVEIDLGFSTPCCLDDFTQILEELGHKKRIDWVESHILVLMCEGRRGGLGSSTCSSGFGRYGPERPKGWHDEISRIQIERGLAETAVEALTLTGNHGWSYPMSSTLQLLQEKWPLDVAEGNLGNLRAQEDAAIESLDKTPPLMKCCSVDCQYRGRLWIWHHCGQKALKTIPVAQDCNIRLNAVANSVHCTPMCNGHSKVWGEVVESTGNCPA</sequence>
<organism evidence="2 3">
    <name type="scientific">Symbiodinium pilosum</name>
    <name type="common">Dinoflagellate</name>
    <dbReference type="NCBI Taxonomy" id="2952"/>
    <lineage>
        <taxon>Eukaryota</taxon>
        <taxon>Sar</taxon>
        <taxon>Alveolata</taxon>
        <taxon>Dinophyceae</taxon>
        <taxon>Suessiales</taxon>
        <taxon>Symbiodiniaceae</taxon>
        <taxon>Symbiodinium</taxon>
    </lineage>
</organism>
<reference evidence="2" key="1">
    <citation type="submission" date="2021-02" db="EMBL/GenBank/DDBJ databases">
        <authorList>
            <person name="Dougan E. K."/>
            <person name="Rhodes N."/>
            <person name="Thang M."/>
            <person name="Chan C."/>
        </authorList>
    </citation>
    <scope>NUCLEOTIDE SEQUENCE</scope>
</reference>
<dbReference type="EMBL" id="CAJNIZ010036769">
    <property type="protein sequence ID" value="CAE7567439.1"/>
    <property type="molecule type" value="Genomic_DNA"/>
</dbReference>
<gene>
    <name evidence="2" type="ORF">SPIL2461_LOCUS15258</name>
</gene>
<evidence type="ECO:0000313" key="2">
    <source>
        <dbReference type="EMBL" id="CAE7567439.1"/>
    </source>
</evidence>
<comment type="caution">
    <text evidence="2">The sequence shown here is derived from an EMBL/GenBank/DDBJ whole genome shotgun (WGS) entry which is preliminary data.</text>
</comment>
<name>A0A812UK43_SYMPI</name>
<proteinExistence type="predicted"/>
<keyword evidence="3" id="KW-1185">Reference proteome</keyword>
<feature type="chain" id="PRO_5032645414" evidence="1">
    <location>
        <begin position="20"/>
        <end position="446"/>
    </location>
</feature>
<keyword evidence="1" id="KW-0732">Signal</keyword>
<evidence type="ECO:0000256" key="1">
    <source>
        <dbReference type="SAM" id="SignalP"/>
    </source>
</evidence>
<accession>A0A812UK43</accession>
<dbReference type="OrthoDB" id="406767at2759"/>
<protein>
    <submittedName>
        <fullName evidence="2">Uncharacterized protein</fullName>
    </submittedName>
</protein>